<comment type="caution">
    <text evidence="1">The sequence shown here is derived from an EMBL/GenBank/DDBJ whole genome shotgun (WGS) entry which is preliminary data.</text>
</comment>
<evidence type="ECO:0000313" key="1">
    <source>
        <dbReference type="EMBL" id="PXA02866.1"/>
    </source>
</evidence>
<name>A0A317ZCK3_9BACT</name>
<sequence length="146" mass="16601">MKNESKLSILWAIVVTIVLLALIFHVADIVRASVNRYHARVERENRTFPFLINYRVVSNDTNDLIPSIIQINVNGTDYHSRLDNSIAGESKEPFTVKVNVYGAGGISEFLKSIEHRVDGHTVEHYDIIIESTNKSMEEQPIQPPRD</sequence>
<organism evidence="1 2">
    <name type="scientific">Coraliomargarita sinensis</name>
    <dbReference type="NCBI Taxonomy" id="2174842"/>
    <lineage>
        <taxon>Bacteria</taxon>
        <taxon>Pseudomonadati</taxon>
        <taxon>Verrucomicrobiota</taxon>
        <taxon>Opitutia</taxon>
        <taxon>Puniceicoccales</taxon>
        <taxon>Coraliomargaritaceae</taxon>
        <taxon>Coraliomargarita</taxon>
    </lineage>
</organism>
<evidence type="ECO:0000313" key="2">
    <source>
        <dbReference type="Proteomes" id="UP000247099"/>
    </source>
</evidence>
<gene>
    <name evidence="1" type="ORF">DDZ13_14950</name>
</gene>
<dbReference type="RefSeq" id="WP_110132266.1">
    <property type="nucleotide sequence ID" value="NZ_QHJQ01000019.1"/>
</dbReference>
<dbReference type="EMBL" id="QHJQ01000019">
    <property type="protein sequence ID" value="PXA02866.1"/>
    <property type="molecule type" value="Genomic_DNA"/>
</dbReference>
<dbReference type="AlphaFoldDB" id="A0A317ZCK3"/>
<reference evidence="1 2" key="1">
    <citation type="submission" date="2018-05" db="EMBL/GenBank/DDBJ databases">
        <title>Coraliomargarita sinensis sp. nov., isolated from a marine solar saltern.</title>
        <authorList>
            <person name="Zhou L.Y."/>
        </authorList>
    </citation>
    <scope>NUCLEOTIDE SEQUENCE [LARGE SCALE GENOMIC DNA]</scope>
    <source>
        <strain evidence="1 2">WN38</strain>
    </source>
</reference>
<protein>
    <submittedName>
        <fullName evidence="1">Uncharacterized protein</fullName>
    </submittedName>
</protein>
<accession>A0A317ZCK3</accession>
<proteinExistence type="predicted"/>
<keyword evidence="2" id="KW-1185">Reference proteome</keyword>
<dbReference type="InParanoid" id="A0A317ZCK3"/>
<dbReference type="Proteomes" id="UP000247099">
    <property type="component" value="Unassembled WGS sequence"/>
</dbReference>